<dbReference type="GO" id="GO:0005524">
    <property type="term" value="F:ATP binding"/>
    <property type="evidence" value="ECO:0007669"/>
    <property type="project" value="InterPro"/>
</dbReference>
<feature type="domain" description="Pyruvate phosphate dikinase AMP/ATP-binding" evidence="1">
    <location>
        <begin position="246"/>
        <end position="620"/>
    </location>
</feature>
<gene>
    <name evidence="2" type="ORF">K7J14_03490</name>
</gene>
<dbReference type="InterPro" id="IPR013815">
    <property type="entry name" value="ATP_grasp_subdomain_1"/>
</dbReference>
<proteinExistence type="predicted"/>
<evidence type="ECO:0000313" key="2">
    <source>
        <dbReference type="EMBL" id="MCD1653761.1"/>
    </source>
</evidence>
<accession>A0AAE3EFY9</accession>
<evidence type="ECO:0000313" key="3">
    <source>
        <dbReference type="Proteomes" id="UP001198163"/>
    </source>
</evidence>
<protein>
    <submittedName>
        <fullName evidence="2">PEP/pyruvate-binding domain-containing protein</fullName>
    </submittedName>
</protein>
<dbReference type="EMBL" id="JAINWA010000001">
    <property type="protein sequence ID" value="MCD1653761.1"/>
    <property type="molecule type" value="Genomic_DNA"/>
</dbReference>
<dbReference type="Gene3D" id="3.30.1490.20">
    <property type="entry name" value="ATP-grasp fold, A domain"/>
    <property type="match status" value="1"/>
</dbReference>
<name>A0AAE3EFY9_9SPIR</name>
<dbReference type="AlphaFoldDB" id="A0AAE3EFY9"/>
<comment type="caution">
    <text evidence="2">The sequence shown here is derived from an EMBL/GenBank/DDBJ whole genome shotgun (WGS) entry which is preliminary data.</text>
</comment>
<dbReference type="GO" id="GO:0016301">
    <property type="term" value="F:kinase activity"/>
    <property type="evidence" value="ECO:0007669"/>
    <property type="project" value="InterPro"/>
</dbReference>
<dbReference type="Pfam" id="PF01326">
    <property type="entry name" value="PPDK_N"/>
    <property type="match status" value="1"/>
</dbReference>
<dbReference type="SUPFAM" id="SSF56059">
    <property type="entry name" value="Glutathione synthetase ATP-binding domain-like"/>
    <property type="match status" value="1"/>
</dbReference>
<dbReference type="InterPro" id="IPR002192">
    <property type="entry name" value="PPDK_AMP/ATP-bd"/>
</dbReference>
<dbReference type="Proteomes" id="UP001198163">
    <property type="component" value="Unassembled WGS sequence"/>
</dbReference>
<keyword evidence="3" id="KW-1185">Reference proteome</keyword>
<dbReference type="RefSeq" id="WP_230753161.1">
    <property type="nucleotide sequence ID" value="NZ_JAINWA010000001.1"/>
</dbReference>
<evidence type="ECO:0000259" key="1">
    <source>
        <dbReference type="Pfam" id="PF01326"/>
    </source>
</evidence>
<sequence length="824" mass="92458">MLPERVPSRASHEPLLSGKLHPGVRVCALDPRDGFESFISEIHSTIKQNGRGGCYVFDLLSELTSHWYSDRMLGNFFMLTCPYLLDMEALAYFAVIKGEHSRNALDPIHATAQVILDTYNRNGVRYIHPLKVQQRYSQTMHMLHEERGEDYVPVTNSAVNSDILSFSPFRSGDDAFEEMDRWNRIFSEARECRESNRGGEAEIRHWQDVLLSMAVSRDDKIRLLAKEYLSVSDLLDIGRRMIGTGLIGGKATGMLLARSIVSRNAPELASVLERHDSFYVGADVFYTYMVVNGCWWIRHQQKDMNAFLSVAEYARRVILTGKFPADIVHKLSDMLDYFGQSPIIVRSSSLLEDNFGNAFSGKYESVFCPNQGSRETRLENLLTAIKTIYASTLSEKALRYRAHLGILDKDEQMPLLIQRVSGDLHGTKFYPAAAGVGYSYNPFVWDPCIDPESGVLRIVFGMGTRAVDRSDSDYTRIASLGCPEKRPETGIDEIRRYAQREVDLLDLEANQLVTVQFDDIKDALSPEERKWLAESGTSSFLASADGFGFSASSSSSAVDSWISFDSFFRDTDFASVMKRVLKVLEAAYTYPVDIEFTVNLMGGGYRVNIVQCRPFEAKRDSSIAFDASRMDSPSTVMSSFSGTVIGRSREFSPDRVIYVSPRAYAELPVQAKHQTARTIGRLVNLTTDSSKTALFGPGRWGTTTVFLGIPVTFSEISRAACICEIVQMGDNLVPDVSLGTHFFNDLVEFDILYLALYPEKDGARFLPERLLSLPNRLCELLGDAESQKLDGVIHVVDFPPERAVLAADAQSQRWTFSLRDEIQP</sequence>
<organism evidence="2 3">
    <name type="scientific">Teretinema zuelzerae</name>
    <dbReference type="NCBI Taxonomy" id="156"/>
    <lineage>
        <taxon>Bacteria</taxon>
        <taxon>Pseudomonadati</taxon>
        <taxon>Spirochaetota</taxon>
        <taxon>Spirochaetia</taxon>
        <taxon>Spirochaetales</taxon>
        <taxon>Treponemataceae</taxon>
        <taxon>Teretinema</taxon>
    </lineage>
</organism>
<reference evidence="2" key="1">
    <citation type="submission" date="2021-08" db="EMBL/GenBank/DDBJ databases">
        <title>Comparative analyses of Brucepasteria parasyntrophica and Teretinema zuelzerae.</title>
        <authorList>
            <person name="Song Y."/>
            <person name="Brune A."/>
        </authorList>
    </citation>
    <scope>NUCLEOTIDE SEQUENCE</scope>
    <source>
        <strain evidence="2">DSM 1903</strain>
    </source>
</reference>